<evidence type="ECO:0000256" key="2">
    <source>
        <dbReference type="SAM" id="MobiDB-lite"/>
    </source>
</evidence>
<proteinExistence type="predicted"/>
<dbReference type="Pfam" id="PF24883">
    <property type="entry name" value="NPHP3_N"/>
    <property type="match status" value="1"/>
</dbReference>
<dbReference type="SUPFAM" id="SSF52540">
    <property type="entry name" value="P-loop containing nucleoside triphosphate hydrolases"/>
    <property type="match status" value="1"/>
</dbReference>
<dbReference type="InterPro" id="IPR027417">
    <property type="entry name" value="P-loop_NTPase"/>
</dbReference>
<evidence type="ECO:0000259" key="3">
    <source>
        <dbReference type="Pfam" id="PF24883"/>
    </source>
</evidence>
<accession>A0A8H5CDF3</accession>
<evidence type="ECO:0000313" key="4">
    <source>
        <dbReference type="EMBL" id="KAF5339219.1"/>
    </source>
</evidence>
<evidence type="ECO:0000256" key="1">
    <source>
        <dbReference type="ARBA" id="ARBA00022737"/>
    </source>
</evidence>
<name>A0A8H5CDF3_9AGAR</name>
<feature type="region of interest" description="Disordered" evidence="2">
    <location>
        <begin position="1"/>
        <end position="70"/>
    </location>
</feature>
<comment type="caution">
    <text evidence="4">The sequence shown here is derived from an EMBL/GenBank/DDBJ whole genome shotgun (WGS) entry which is preliminary data.</text>
</comment>
<protein>
    <recommendedName>
        <fullName evidence="3">Nephrocystin 3-like N-terminal domain-containing protein</fullName>
    </recommendedName>
</protein>
<dbReference type="PANTHER" id="PTHR10039:SF14">
    <property type="entry name" value="NACHT DOMAIN-CONTAINING PROTEIN"/>
    <property type="match status" value="1"/>
</dbReference>
<keyword evidence="5" id="KW-1185">Reference proteome</keyword>
<reference evidence="4 5" key="1">
    <citation type="journal article" date="2020" name="ISME J.">
        <title>Uncovering the hidden diversity of litter-decomposition mechanisms in mushroom-forming fungi.</title>
        <authorList>
            <person name="Floudas D."/>
            <person name="Bentzer J."/>
            <person name="Ahren D."/>
            <person name="Johansson T."/>
            <person name="Persson P."/>
            <person name="Tunlid A."/>
        </authorList>
    </citation>
    <scope>NUCLEOTIDE SEQUENCE [LARGE SCALE GENOMIC DNA]</scope>
    <source>
        <strain evidence="4 5">CBS 175.51</strain>
    </source>
</reference>
<feature type="region of interest" description="Disordered" evidence="2">
    <location>
        <begin position="161"/>
        <end position="189"/>
    </location>
</feature>
<dbReference type="AlphaFoldDB" id="A0A8H5CDF3"/>
<keyword evidence="1" id="KW-0677">Repeat</keyword>
<dbReference type="EMBL" id="JAACJK010000009">
    <property type="protein sequence ID" value="KAF5339219.1"/>
    <property type="molecule type" value="Genomic_DNA"/>
</dbReference>
<feature type="domain" description="Nephrocystin 3-like N-terminal" evidence="3">
    <location>
        <begin position="252"/>
        <end position="414"/>
    </location>
</feature>
<dbReference type="PANTHER" id="PTHR10039">
    <property type="entry name" value="AMELOGENIN"/>
    <property type="match status" value="1"/>
</dbReference>
<dbReference type="OrthoDB" id="5967843at2759"/>
<dbReference type="InterPro" id="IPR056884">
    <property type="entry name" value="NPHP3-like_N"/>
</dbReference>
<dbReference type="Gene3D" id="3.40.50.300">
    <property type="entry name" value="P-loop containing nucleotide triphosphate hydrolases"/>
    <property type="match status" value="1"/>
</dbReference>
<sequence length="784" mass="87770">MPLDRRTPLLKAVGRHTPTPSDERGKKRARSVSPLPPAGPSVSSMDSHGQTWQSTYHPTSSSSGTLPSSISHANDTWSRYLASSIPNTAQDYRGSWASPTSPYLPYSLDRSPPPCSMQPESGPQNFPIYAYHGHQQMGITYTNPSPESSITLATNADNQRVDPHWESNRMGPQTDGPSTPSSGDTHSGGHAFFSNAHNFNLDHFEYNVYNHSSKSKGWDKLVAATAPNALFDAKARFDPPKCDEDTRVEVTKEIMDWIQDREAPQSLLYMTGAAGSGKSALQQTISEQCAESEILAASFFFGAGDDTRNNTARLIPTIAYQLGQKNSTIRRLIGEAVDNDPLVFGRTLLKQMQALVLTPLSRLPSSASLKLPYAVLIDGLDECSDENGQIEVLRVIAHCLTKKRTPLRFFIASRPEMVILQALKHGGHLHEAAYHIQLSDDYDATADIRRTVKRRLRELQKRRSLPVVWFTNEDIEIIVDAASGQYIYAITAVRYVSEPRSSPVERLRAVLNWAAGNGDSSLARPFASLDKLYTNILVKAKEAYYAVDSTNQCDFLLVLNAYLQTDLLSPSDVDQLCELEENTFETITCDLRALVKDPDENWDTRSLGVYHKSFKDFLESQDRAGPLYTLPRALEYIVSSILRWAGNLPAMRPRHPLRCGLYFDEDDVSIFYQLGGVCLTLSREHWKTSSDALINPIIECSSKDNGRGWSTIDSWLMEYLQLEPERAEPDDTVNWLIETFERVLPLIMEKNPEAAAIVQDYYERWKPLQTPRRRSKGEEDSAAA</sequence>
<feature type="compositionally biased region" description="Polar residues" evidence="2">
    <location>
        <begin position="175"/>
        <end position="185"/>
    </location>
</feature>
<feature type="compositionally biased region" description="Polar residues" evidence="2">
    <location>
        <begin position="41"/>
        <end position="59"/>
    </location>
</feature>
<feature type="compositionally biased region" description="Low complexity" evidence="2">
    <location>
        <begin position="60"/>
        <end position="70"/>
    </location>
</feature>
<evidence type="ECO:0000313" key="5">
    <source>
        <dbReference type="Proteomes" id="UP000541558"/>
    </source>
</evidence>
<gene>
    <name evidence="4" type="ORF">D9611_011182</name>
</gene>
<organism evidence="4 5">
    <name type="scientific">Ephemerocybe angulata</name>
    <dbReference type="NCBI Taxonomy" id="980116"/>
    <lineage>
        <taxon>Eukaryota</taxon>
        <taxon>Fungi</taxon>
        <taxon>Dikarya</taxon>
        <taxon>Basidiomycota</taxon>
        <taxon>Agaricomycotina</taxon>
        <taxon>Agaricomycetes</taxon>
        <taxon>Agaricomycetidae</taxon>
        <taxon>Agaricales</taxon>
        <taxon>Agaricineae</taxon>
        <taxon>Psathyrellaceae</taxon>
        <taxon>Ephemerocybe</taxon>
    </lineage>
</organism>
<dbReference type="Proteomes" id="UP000541558">
    <property type="component" value="Unassembled WGS sequence"/>
</dbReference>